<dbReference type="InterPro" id="IPR050881">
    <property type="entry name" value="LL-DAP_aminotransferase"/>
</dbReference>
<gene>
    <name evidence="5" type="ORF">GGR31_002779</name>
</gene>
<evidence type="ECO:0000256" key="2">
    <source>
        <dbReference type="ARBA" id="ARBA00022576"/>
    </source>
</evidence>
<dbReference type="Gene3D" id="3.40.640.10">
    <property type="entry name" value="Type I PLP-dependent aspartate aminotransferase-like (Major domain)"/>
    <property type="match status" value="1"/>
</dbReference>
<name>A0ABU1KCB6_9FLAO</name>
<comment type="caution">
    <text evidence="5">The sequence shown here is derived from an EMBL/GenBank/DDBJ whole genome shotgun (WGS) entry which is preliminary data.</text>
</comment>
<sequence length="379" mass="43542">MEKSSDLISLISSNDLKKICNKEYELIDFTSDKIELFPPYQSVTQLHLTLRQEGAHEIQKNSTQPLREAFQQFFQHNFKINLPLKNSTILQERKRALFTIAFSLLAKGDSVLCPNPGREDYRQISELVGAKPIQYSLEEKNNWLPDFTELRKLLDKNVKLMWLDIPQFPTGAKLNISDWENLISFTEENKIILVIDNSQSFILNNNPESIFNYTGNFQHKLELFTLKETFNNAAWQMGVVSGDENLIEKIGATNKMINDESFLPLQQASINALTSDSTSDWIKKQNLQHKNTRKKLQTFLTEINCKPINENSSGSFIWAKIESNGKTSIQFCEELLKKYSIFVMPGNKFGSAGEGYIWVSLHMNQSKIEEAINRIKNSV</sequence>
<protein>
    <submittedName>
        <fullName evidence="5">Aspartate/methionine/tyrosine aminotransferase</fullName>
    </submittedName>
</protein>
<comment type="cofactor">
    <cofactor evidence="1">
        <name>pyridoxal 5'-phosphate</name>
        <dbReference type="ChEBI" id="CHEBI:597326"/>
    </cofactor>
</comment>
<evidence type="ECO:0000259" key="4">
    <source>
        <dbReference type="Pfam" id="PF00155"/>
    </source>
</evidence>
<keyword evidence="2 5" id="KW-0032">Aminotransferase</keyword>
<accession>A0ABU1KCB6</accession>
<evidence type="ECO:0000256" key="3">
    <source>
        <dbReference type="ARBA" id="ARBA00022679"/>
    </source>
</evidence>
<dbReference type="InterPro" id="IPR004839">
    <property type="entry name" value="Aminotransferase_I/II_large"/>
</dbReference>
<reference evidence="5 6" key="1">
    <citation type="submission" date="2023-07" db="EMBL/GenBank/DDBJ databases">
        <title>Genomic Encyclopedia of Type Strains, Phase IV (KMG-IV): sequencing the most valuable type-strain genomes for metagenomic binning, comparative biology and taxonomic classification.</title>
        <authorList>
            <person name="Goeker M."/>
        </authorList>
    </citation>
    <scope>NUCLEOTIDE SEQUENCE [LARGE SCALE GENOMIC DNA]</scope>
    <source>
        <strain evidence="5 6">DSM 102814</strain>
    </source>
</reference>
<organism evidence="5 6">
    <name type="scientific">Mesonia maritima</name>
    <dbReference type="NCBI Taxonomy" id="1793873"/>
    <lineage>
        <taxon>Bacteria</taxon>
        <taxon>Pseudomonadati</taxon>
        <taxon>Bacteroidota</taxon>
        <taxon>Flavobacteriia</taxon>
        <taxon>Flavobacteriales</taxon>
        <taxon>Flavobacteriaceae</taxon>
        <taxon>Mesonia</taxon>
    </lineage>
</organism>
<dbReference type="PANTHER" id="PTHR42832:SF3">
    <property type="entry name" value="L-GLUTAMINE--4-(METHYLSULFANYL)-2-OXOBUTANOATE AMINOTRANSFERASE"/>
    <property type="match status" value="1"/>
</dbReference>
<keyword evidence="6" id="KW-1185">Reference proteome</keyword>
<dbReference type="InterPro" id="IPR015422">
    <property type="entry name" value="PyrdxlP-dep_Trfase_small"/>
</dbReference>
<feature type="domain" description="Aminotransferase class I/classII large" evidence="4">
    <location>
        <begin position="50"/>
        <end position="375"/>
    </location>
</feature>
<evidence type="ECO:0000313" key="6">
    <source>
        <dbReference type="Proteomes" id="UP001257659"/>
    </source>
</evidence>
<proteinExistence type="predicted"/>
<dbReference type="Gene3D" id="3.90.1150.10">
    <property type="entry name" value="Aspartate Aminotransferase, domain 1"/>
    <property type="match status" value="1"/>
</dbReference>
<dbReference type="EMBL" id="JAVDQA010000010">
    <property type="protein sequence ID" value="MDR6302102.1"/>
    <property type="molecule type" value="Genomic_DNA"/>
</dbReference>
<dbReference type="CDD" id="cd00609">
    <property type="entry name" value="AAT_like"/>
    <property type="match status" value="1"/>
</dbReference>
<dbReference type="Pfam" id="PF00155">
    <property type="entry name" value="Aminotran_1_2"/>
    <property type="match status" value="1"/>
</dbReference>
<evidence type="ECO:0000256" key="1">
    <source>
        <dbReference type="ARBA" id="ARBA00001933"/>
    </source>
</evidence>
<dbReference type="RefSeq" id="WP_309730337.1">
    <property type="nucleotide sequence ID" value="NZ_JAVDQA010000010.1"/>
</dbReference>
<dbReference type="Proteomes" id="UP001257659">
    <property type="component" value="Unassembled WGS sequence"/>
</dbReference>
<dbReference type="SUPFAM" id="SSF53383">
    <property type="entry name" value="PLP-dependent transferases"/>
    <property type="match status" value="1"/>
</dbReference>
<keyword evidence="3" id="KW-0808">Transferase</keyword>
<dbReference type="InterPro" id="IPR015424">
    <property type="entry name" value="PyrdxlP-dep_Trfase"/>
</dbReference>
<dbReference type="PANTHER" id="PTHR42832">
    <property type="entry name" value="AMINO ACID AMINOTRANSFERASE"/>
    <property type="match status" value="1"/>
</dbReference>
<dbReference type="InterPro" id="IPR015421">
    <property type="entry name" value="PyrdxlP-dep_Trfase_major"/>
</dbReference>
<dbReference type="GO" id="GO:0008483">
    <property type="term" value="F:transaminase activity"/>
    <property type="evidence" value="ECO:0007669"/>
    <property type="project" value="UniProtKB-KW"/>
</dbReference>
<evidence type="ECO:0000313" key="5">
    <source>
        <dbReference type="EMBL" id="MDR6302102.1"/>
    </source>
</evidence>